<feature type="region of interest" description="Disordered" evidence="2">
    <location>
        <begin position="678"/>
        <end position="804"/>
    </location>
</feature>
<feature type="region of interest" description="Disordered" evidence="2">
    <location>
        <begin position="292"/>
        <end position="636"/>
    </location>
</feature>
<dbReference type="GO" id="GO:0006897">
    <property type="term" value="P:endocytosis"/>
    <property type="evidence" value="ECO:0007669"/>
    <property type="project" value="TreeGrafter"/>
</dbReference>
<feature type="region of interest" description="Disordered" evidence="2">
    <location>
        <begin position="113"/>
        <end position="134"/>
    </location>
</feature>
<dbReference type="Gene3D" id="1.20.1270.60">
    <property type="entry name" value="Arfaptin homology (AH) domain/BAR domain"/>
    <property type="match status" value="1"/>
</dbReference>
<feature type="compositionally biased region" description="Low complexity" evidence="2">
    <location>
        <begin position="726"/>
        <end position="739"/>
    </location>
</feature>
<feature type="compositionally biased region" description="Low complexity" evidence="2">
    <location>
        <begin position="960"/>
        <end position="976"/>
    </location>
</feature>
<keyword evidence="4" id="KW-1185">Reference proteome</keyword>
<feature type="compositionally biased region" description="Pro residues" evidence="2">
    <location>
        <begin position="874"/>
        <end position="892"/>
    </location>
</feature>
<dbReference type="EMBL" id="ML211820">
    <property type="protein sequence ID" value="TFK80218.1"/>
    <property type="molecule type" value="Genomic_DNA"/>
</dbReference>
<dbReference type="InParanoid" id="A0A5C3NV51"/>
<feature type="compositionally biased region" description="Polar residues" evidence="2">
    <location>
        <begin position="253"/>
        <end position="262"/>
    </location>
</feature>
<reference evidence="3 4" key="1">
    <citation type="journal article" date="2019" name="Nat. Ecol. Evol.">
        <title>Megaphylogeny resolves global patterns of mushroom evolution.</title>
        <authorList>
            <person name="Varga T."/>
            <person name="Krizsan K."/>
            <person name="Foldi C."/>
            <person name="Dima B."/>
            <person name="Sanchez-Garcia M."/>
            <person name="Sanchez-Ramirez S."/>
            <person name="Szollosi G.J."/>
            <person name="Szarkandi J.G."/>
            <person name="Papp V."/>
            <person name="Albert L."/>
            <person name="Andreopoulos W."/>
            <person name="Angelini C."/>
            <person name="Antonin V."/>
            <person name="Barry K.W."/>
            <person name="Bougher N.L."/>
            <person name="Buchanan P."/>
            <person name="Buyck B."/>
            <person name="Bense V."/>
            <person name="Catcheside P."/>
            <person name="Chovatia M."/>
            <person name="Cooper J."/>
            <person name="Damon W."/>
            <person name="Desjardin D."/>
            <person name="Finy P."/>
            <person name="Geml J."/>
            <person name="Haridas S."/>
            <person name="Hughes K."/>
            <person name="Justo A."/>
            <person name="Karasinski D."/>
            <person name="Kautmanova I."/>
            <person name="Kiss B."/>
            <person name="Kocsube S."/>
            <person name="Kotiranta H."/>
            <person name="LaButti K.M."/>
            <person name="Lechner B.E."/>
            <person name="Liimatainen K."/>
            <person name="Lipzen A."/>
            <person name="Lukacs Z."/>
            <person name="Mihaltcheva S."/>
            <person name="Morgado L.N."/>
            <person name="Niskanen T."/>
            <person name="Noordeloos M.E."/>
            <person name="Ohm R.A."/>
            <person name="Ortiz-Santana B."/>
            <person name="Ovrebo C."/>
            <person name="Racz N."/>
            <person name="Riley R."/>
            <person name="Savchenko A."/>
            <person name="Shiryaev A."/>
            <person name="Soop K."/>
            <person name="Spirin V."/>
            <person name="Szebenyi C."/>
            <person name="Tomsovsky M."/>
            <person name="Tulloss R.E."/>
            <person name="Uehling J."/>
            <person name="Grigoriev I.V."/>
            <person name="Vagvolgyi C."/>
            <person name="Papp T."/>
            <person name="Martin F.M."/>
            <person name="Miettinen O."/>
            <person name="Hibbett D.S."/>
            <person name="Nagy L.G."/>
        </authorList>
    </citation>
    <scope>NUCLEOTIDE SEQUENCE [LARGE SCALE GENOMIC DNA]</scope>
    <source>
        <strain evidence="3 4">HHB13444</strain>
    </source>
</reference>
<feature type="region of interest" description="Disordered" evidence="2">
    <location>
        <begin position="223"/>
        <end position="264"/>
    </location>
</feature>
<dbReference type="PANTHER" id="PTHR31962">
    <property type="entry name" value="SPHINGOLIPID LONG CHAIN BASE-RESPONSIVE PROTEIN PIL1"/>
    <property type="match status" value="1"/>
</dbReference>
<gene>
    <name evidence="3" type="ORF">K466DRAFT_667769</name>
</gene>
<dbReference type="STRING" id="1314778.A0A5C3NV51"/>
<feature type="compositionally biased region" description="Polar residues" evidence="2">
    <location>
        <begin position="742"/>
        <end position="754"/>
    </location>
</feature>
<accession>A0A5C3NV51</accession>
<dbReference type="Proteomes" id="UP000308197">
    <property type="component" value="Unassembled WGS sequence"/>
</dbReference>
<evidence type="ECO:0000256" key="1">
    <source>
        <dbReference type="SAM" id="Coils"/>
    </source>
</evidence>
<dbReference type="GO" id="GO:0008289">
    <property type="term" value="F:lipid binding"/>
    <property type="evidence" value="ECO:0007669"/>
    <property type="project" value="TreeGrafter"/>
</dbReference>
<protein>
    <submittedName>
        <fullName evidence="3">Uncharacterized protein</fullName>
    </submittedName>
</protein>
<keyword evidence="1" id="KW-0175">Coiled coil</keyword>
<feature type="compositionally biased region" description="Polar residues" evidence="2">
    <location>
        <begin position="908"/>
        <end position="917"/>
    </location>
</feature>
<feature type="compositionally biased region" description="Low complexity" evidence="2">
    <location>
        <begin position="119"/>
        <end position="130"/>
    </location>
</feature>
<dbReference type="InterPro" id="IPR027267">
    <property type="entry name" value="AH/BAR_dom_sf"/>
</dbReference>
<organism evidence="3 4">
    <name type="scientific">Polyporus arcularius HHB13444</name>
    <dbReference type="NCBI Taxonomy" id="1314778"/>
    <lineage>
        <taxon>Eukaryota</taxon>
        <taxon>Fungi</taxon>
        <taxon>Dikarya</taxon>
        <taxon>Basidiomycota</taxon>
        <taxon>Agaricomycotina</taxon>
        <taxon>Agaricomycetes</taxon>
        <taxon>Polyporales</taxon>
        <taxon>Polyporaceae</taxon>
        <taxon>Polyporus</taxon>
    </lineage>
</organism>
<feature type="region of interest" description="Disordered" evidence="2">
    <location>
        <begin position="834"/>
        <end position="1014"/>
    </location>
</feature>
<dbReference type="GO" id="GO:0070941">
    <property type="term" value="P:eisosome assembly"/>
    <property type="evidence" value="ECO:0007669"/>
    <property type="project" value="TreeGrafter"/>
</dbReference>
<feature type="compositionally biased region" description="Basic and acidic residues" evidence="2">
    <location>
        <begin position="312"/>
        <end position="321"/>
    </location>
</feature>
<evidence type="ECO:0000256" key="2">
    <source>
        <dbReference type="SAM" id="MobiDB-lite"/>
    </source>
</evidence>
<feature type="compositionally biased region" description="Acidic residues" evidence="2">
    <location>
        <begin position="987"/>
        <end position="997"/>
    </location>
</feature>
<evidence type="ECO:0000313" key="4">
    <source>
        <dbReference type="Proteomes" id="UP000308197"/>
    </source>
</evidence>
<proteinExistence type="predicted"/>
<dbReference type="GO" id="GO:0036286">
    <property type="term" value="C:eisosome filament"/>
    <property type="evidence" value="ECO:0007669"/>
    <property type="project" value="TreeGrafter"/>
</dbReference>
<feature type="compositionally biased region" description="Polar residues" evidence="2">
    <location>
        <begin position="619"/>
        <end position="636"/>
    </location>
</feature>
<feature type="compositionally biased region" description="Basic residues" evidence="2">
    <location>
        <begin position="1004"/>
        <end position="1014"/>
    </location>
</feature>
<feature type="coiled-coil region" evidence="1">
    <location>
        <begin position="142"/>
        <end position="169"/>
    </location>
</feature>
<feature type="compositionally biased region" description="Low complexity" evidence="2">
    <location>
        <begin position="553"/>
        <end position="591"/>
    </location>
</feature>
<dbReference type="InterPro" id="IPR028245">
    <property type="entry name" value="PIL1/LSP1"/>
</dbReference>
<feature type="compositionally biased region" description="Low complexity" evidence="2">
    <location>
        <begin position="791"/>
        <end position="804"/>
    </location>
</feature>
<feature type="compositionally biased region" description="Polar residues" evidence="2">
    <location>
        <begin position="230"/>
        <end position="243"/>
    </location>
</feature>
<dbReference type="PANTHER" id="PTHR31962:SF1">
    <property type="entry name" value="SPHINGOLIPID LONG CHAIN BASE-RESPONSIVE PROTEIN PIL1"/>
    <property type="match status" value="1"/>
</dbReference>
<dbReference type="AlphaFoldDB" id="A0A5C3NV51"/>
<name>A0A5C3NV51_9APHY</name>
<dbReference type="GO" id="GO:0005886">
    <property type="term" value="C:plasma membrane"/>
    <property type="evidence" value="ECO:0007669"/>
    <property type="project" value="TreeGrafter"/>
</dbReference>
<sequence>MVHRPSDSRLLTNLLTHEKDYSKQLSILLDYSQAALASFSAYASASAPPTSQVIIAVAGALSGADDALRNYAAAVERWQEQLKALKTMEDDVGNIIRDREILVTRLIKASKQQKPTRDSVTGSPSGSSLSIPKPEVQLGQKMSTAQAELQACEAHLAAKEQELNAFRTNTIRSGLQARCKAMVECGWAWGEMGKEGIRALETLDMPNGHGSPLMHPYIHKPLPDYEKSSSDVSSIAPSQSASQVGVAPPGAVTQPSWRSTSPLPVARSPKPYTLQIPPAHSIYEFALPNGTTQPTIFEETGGSSAEDEEEERPVVEYENPRFSKGKGTPKGKEEPKPVPAVAPSRHISFSLRGPKGTASESNIPASSSLRSESPSKKRGVLGSLAGLFHIGHSRGATEEPANGSPSKQGRWQTRIDRNLASARRGKGDESSDDEVLRTYAGPSRPRQLSSPGANGDTKLKKRTTKRSSVQGHSAARLVADTEKGYASDTVTESMSKSRAKAKRQNSGSKRSTVDGFGSIRVPNGSPVAGPAGTGRLKKNPAVNAVLASEGETSLSRNSSLSKQSMISTASAPPRMNPAAAAARQGAKSAPRTRTASLSVESSIPKAGPFPPASGHKRTMSTSATAPPARSTLTSGETSLMSIVEGISRMNKQAMAQQDPNRLLVVPKAPGPINIALSESLGELPVIRASPPRPEGPLPRSVSPARRPPKDSKTTGKQPEETNYRNSLLLSASVSAPSLSIPAGSSTPGPSQSKPLPTRPTMPLRSAMRNASRSPSPNPLAQPLVEATRVRSPSSSSSGSKAMMPVAQPVPMPAAVPVPIPVPAPIVAAAALTAERPPMARQESDTSSISSYETGHEVFESESEPDTPVATPLPASSPLPPLPPASSPSPPLTQSPEHVDGHLPDGSELSHSTNSTILTGPANGDQPPRRRKSVRMSLPPTFSATPPAIEDTDEDDAGKHAPWSSPGGGSIAPSSWGTRIEANGAQDVWEESSDEDAEYSSAKRLLSRFSRKHER</sequence>
<evidence type="ECO:0000313" key="3">
    <source>
        <dbReference type="EMBL" id="TFK80218.1"/>
    </source>
</evidence>
<feature type="compositionally biased region" description="Basic and acidic residues" evidence="2">
    <location>
        <begin position="707"/>
        <end position="722"/>
    </location>
</feature>